<dbReference type="EMBL" id="KV426007">
    <property type="protein sequence ID" value="KZV92501.1"/>
    <property type="molecule type" value="Genomic_DNA"/>
</dbReference>
<dbReference type="PANTHER" id="PTHR33099:SF7">
    <property type="entry name" value="MYND-TYPE DOMAIN-CONTAINING PROTEIN"/>
    <property type="match status" value="1"/>
</dbReference>
<accession>A0A165HV22</accession>
<dbReference type="PANTHER" id="PTHR33099">
    <property type="entry name" value="FE2OG DIOXYGENASE DOMAIN-CONTAINING PROTEIN"/>
    <property type="match status" value="1"/>
</dbReference>
<reference evidence="1 2" key="1">
    <citation type="journal article" date="2016" name="Mol. Biol. Evol.">
        <title>Comparative Genomics of Early-Diverging Mushroom-Forming Fungi Provides Insights into the Origins of Lignocellulose Decay Capabilities.</title>
        <authorList>
            <person name="Nagy L.G."/>
            <person name="Riley R."/>
            <person name="Tritt A."/>
            <person name="Adam C."/>
            <person name="Daum C."/>
            <person name="Floudas D."/>
            <person name="Sun H."/>
            <person name="Yadav J.S."/>
            <person name="Pangilinan J."/>
            <person name="Larsson K.H."/>
            <person name="Matsuura K."/>
            <person name="Barry K."/>
            <person name="Labutti K."/>
            <person name="Kuo R."/>
            <person name="Ohm R.A."/>
            <person name="Bhattacharya S.S."/>
            <person name="Shirouzu T."/>
            <person name="Yoshinaga Y."/>
            <person name="Martin F.M."/>
            <person name="Grigoriev I.V."/>
            <person name="Hibbett D.S."/>
        </authorList>
    </citation>
    <scope>NUCLEOTIDE SEQUENCE [LARGE SCALE GENOMIC DNA]</scope>
    <source>
        <strain evidence="1 2">HHB12029</strain>
    </source>
</reference>
<dbReference type="InParanoid" id="A0A165HV22"/>
<organism evidence="1 2">
    <name type="scientific">Exidia glandulosa HHB12029</name>
    <dbReference type="NCBI Taxonomy" id="1314781"/>
    <lineage>
        <taxon>Eukaryota</taxon>
        <taxon>Fungi</taxon>
        <taxon>Dikarya</taxon>
        <taxon>Basidiomycota</taxon>
        <taxon>Agaricomycotina</taxon>
        <taxon>Agaricomycetes</taxon>
        <taxon>Auriculariales</taxon>
        <taxon>Exidiaceae</taxon>
        <taxon>Exidia</taxon>
    </lineage>
</organism>
<keyword evidence="2" id="KW-1185">Reference proteome</keyword>
<dbReference type="AlphaFoldDB" id="A0A165HV22"/>
<protein>
    <submittedName>
        <fullName evidence="1">Uncharacterized protein</fullName>
    </submittedName>
</protein>
<gene>
    <name evidence="1" type="ORF">EXIGLDRAFT_749642</name>
</gene>
<evidence type="ECO:0000313" key="2">
    <source>
        <dbReference type="Proteomes" id="UP000077266"/>
    </source>
</evidence>
<dbReference type="OrthoDB" id="3266192at2759"/>
<sequence>MSTSTERLVPVQQTLADISLAENISEDIEADLVTALWSNLQFQGAPAWSNVYPNAPNPGLQVDGLGAVGLPLGDFMAGGIKSVCDVPVIPNVWELDAARIRCTDAWTTWVEDVRQTVCDGLGVSLAGRTTRAALVKAILCGPGAKPMDALGSAGFPGTFGSMLVVLPSQFCAGGAAVSFADRTVSINVSDKSASASAVVAVYTDTELQTYDVESGHCFALLYALVQPPDSGFPRIRRPTEPVAVTQIRHILRSWMQQKDASPDKIVWMLHRHYDDSGSGTAPSAALLRGEDALILRTLAPIAEELGLYIGLTQLCHTVKGRLKGSGCMGRWERDVDDATDPEMVSDGEYEDGRRTRLSELVDLDGNPVLKRIKWDKRNHDVLPLSCEDRFQPGDGQESGCEILEYDYEDIEYSYDRTAIVILRKTSTGSSRGGPRPLQA</sequence>
<evidence type="ECO:0000313" key="1">
    <source>
        <dbReference type="EMBL" id="KZV92501.1"/>
    </source>
</evidence>
<dbReference type="Proteomes" id="UP000077266">
    <property type="component" value="Unassembled WGS sequence"/>
</dbReference>
<name>A0A165HV22_EXIGL</name>
<proteinExistence type="predicted"/>